<evidence type="ECO:0000313" key="5">
    <source>
        <dbReference type="EMBL" id="CAJ1004258.1"/>
    </source>
</evidence>
<evidence type="ECO:0000256" key="2">
    <source>
        <dbReference type="ARBA" id="ARBA00022741"/>
    </source>
</evidence>
<evidence type="ECO:0000259" key="4">
    <source>
        <dbReference type="PROSITE" id="PS50893"/>
    </source>
</evidence>
<dbReference type="PANTHER" id="PTHR24220:SF86">
    <property type="entry name" value="ABC TRANSPORTER ABCH.1"/>
    <property type="match status" value="1"/>
</dbReference>
<keyword evidence="6" id="KW-1185">Reference proteome</keyword>
<dbReference type="PROSITE" id="PS50893">
    <property type="entry name" value="ABC_TRANSPORTER_2"/>
    <property type="match status" value="1"/>
</dbReference>
<evidence type="ECO:0000256" key="1">
    <source>
        <dbReference type="ARBA" id="ARBA00022448"/>
    </source>
</evidence>
<dbReference type="GO" id="GO:0005886">
    <property type="term" value="C:plasma membrane"/>
    <property type="evidence" value="ECO:0007669"/>
    <property type="project" value="TreeGrafter"/>
</dbReference>
<proteinExistence type="predicted"/>
<keyword evidence="3 5" id="KW-0067">ATP-binding</keyword>
<dbReference type="InterPro" id="IPR017911">
    <property type="entry name" value="MacB-like_ATP-bd"/>
</dbReference>
<dbReference type="InterPro" id="IPR003439">
    <property type="entry name" value="ABC_transporter-like_ATP-bd"/>
</dbReference>
<evidence type="ECO:0000256" key="3">
    <source>
        <dbReference type="ARBA" id="ARBA00022840"/>
    </source>
</evidence>
<dbReference type="Proteomes" id="UP001189619">
    <property type="component" value="Chromosome"/>
</dbReference>
<dbReference type="SMART" id="SM00382">
    <property type="entry name" value="AAA"/>
    <property type="match status" value="1"/>
</dbReference>
<keyword evidence="5" id="KW-0449">Lipoprotein</keyword>
<dbReference type="InterPro" id="IPR027417">
    <property type="entry name" value="P-loop_NTPase"/>
</dbReference>
<dbReference type="InterPro" id="IPR015854">
    <property type="entry name" value="ABC_transpr_LolD-like"/>
</dbReference>
<dbReference type="InterPro" id="IPR017871">
    <property type="entry name" value="ABC_transporter-like_CS"/>
</dbReference>
<accession>A0AA48RFY7</accession>
<dbReference type="PROSITE" id="PS00211">
    <property type="entry name" value="ABC_TRANSPORTER_1"/>
    <property type="match status" value="1"/>
</dbReference>
<dbReference type="EMBL" id="OY569118">
    <property type="protein sequence ID" value="CAJ1004258.1"/>
    <property type="molecule type" value="Genomic_DNA"/>
</dbReference>
<dbReference type="GO" id="GO:0022857">
    <property type="term" value="F:transmembrane transporter activity"/>
    <property type="evidence" value="ECO:0007669"/>
    <property type="project" value="TreeGrafter"/>
</dbReference>
<dbReference type="GO" id="GO:0005524">
    <property type="term" value="F:ATP binding"/>
    <property type="evidence" value="ECO:0007669"/>
    <property type="project" value="UniProtKB-KW"/>
</dbReference>
<dbReference type="InterPro" id="IPR003593">
    <property type="entry name" value="AAA+_ATPase"/>
</dbReference>
<protein>
    <submittedName>
        <fullName evidence="5">Lipoprotein-releasing system ATP-binding protein LolD</fullName>
    </submittedName>
</protein>
<organism evidence="5 6">
    <name type="scientific">Brevibacillus aydinogluensis</name>
    <dbReference type="NCBI Taxonomy" id="927786"/>
    <lineage>
        <taxon>Bacteria</taxon>
        <taxon>Bacillati</taxon>
        <taxon>Bacillota</taxon>
        <taxon>Bacilli</taxon>
        <taxon>Bacillales</taxon>
        <taxon>Paenibacillaceae</taxon>
        <taxon>Brevibacillus</taxon>
    </lineage>
</organism>
<dbReference type="SUPFAM" id="SSF52540">
    <property type="entry name" value="P-loop containing nucleoside triphosphate hydrolases"/>
    <property type="match status" value="1"/>
</dbReference>
<dbReference type="CDD" id="cd03255">
    <property type="entry name" value="ABC_MJ0796_LolCDE_FtsE"/>
    <property type="match status" value="1"/>
</dbReference>
<dbReference type="KEGG" id="bayd:BSPP4475_18245"/>
<feature type="domain" description="ABC transporter" evidence="4">
    <location>
        <begin position="5"/>
        <end position="229"/>
    </location>
</feature>
<dbReference type="PANTHER" id="PTHR24220">
    <property type="entry name" value="IMPORT ATP-BINDING PROTEIN"/>
    <property type="match status" value="1"/>
</dbReference>
<keyword evidence="2" id="KW-0547">Nucleotide-binding</keyword>
<name>A0AA48RFY7_9BACL</name>
<evidence type="ECO:0000313" key="6">
    <source>
        <dbReference type="Proteomes" id="UP001189619"/>
    </source>
</evidence>
<reference evidence="5" key="1">
    <citation type="submission" date="2023-07" db="EMBL/GenBank/DDBJ databases">
        <authorList>
            <person name="Ivanov I."/>
            <person name="Teneva D."/>
            <person name="Stoikov I."/>
        </authorList>
    </citation>
    <scope>NUCLEOTIDE SEQUENCE</scope>
    <source>
        <strain evidence="5">4475</strain>
    </source>
</reference>
<dbReference type="AlphaFoldDB" id="A0AA48RFY7"/>
<dbReference type="Gene3D" id="3.40.50.300">
    <property type="entry name" value="P-loop containing nucleotide triphosphate hydrolases"/>
    <property type="match status" value="1"/>
</dbReference>
<dbReference type="RefSeq" id="WP_171567417.1">
    <property type="nucleotide sequence ID" value="NZ_JAUSVZ010000009.1"/>
</dbReference>
<keyword evidence="1" id="KW-0813">Transport</keyword>
<dbReference type="Pfam" id="PF00005">
    <property type="entry name" value="ABC_tran"/>
    <property type="match status" value="1"/>
</dbReference>
<gene>
    <name evidence="5" type="primary">lolD</name>
    <name evidence="5" type="ORF">BSPP4475_18245</name>
</gene>
<dbReference type="GO" id="GO:0016887">
    <property type="term" value="F:ATP hydrolysis activity"/>
    <property type="evidence" value="ECO:0007669"/>
    <property type="project" value="InterPro"/>
</dbReference>
<dbReference type="FunFam" id="3.40.50.300:FF:000032">
    <property type="entry name" value="Export ABC transporter ATP-binding protein"/>
    <property type="match status" value="1"/>
</dbReference>
<dbReference type="GO" id="GO:0098796">
    <property type="term" value="C:membrane protein complex"/>
    <property type="evidence" value="ECO:0007669"/>
    <property type="project" value="UniProtKB-ARBA"/>
</dbReference>
<sequence>MSTAITLVDVEKTYHGDGVVTRALQSVTLTLDKGQFTAILGPSGSGKTTLLTLIGTLDRPTAGTIRYGDVDVLALKGKRIADFRFEHIGFVFQQFHLLPALTALENVMAPLFSRKVSYDKKARARELLAWVGLEAKSDALPSQLSGGEQQRVAIARALVNRPDWLLADEPTGNLDTRNSENIVKLLRTYQQEHGSGIVLITHDQTLADQADRIIEMRDGRIVSDSGKETG</sequence>